<evidence type="ECO:0000256" key="1">
    <source>
        <dbReference type="SAM" id="Phobius"/>
    </source>
</evidence>
<organism evidence="2 3">
    <name type="scientific">Arcanobacterium phocisimile</name>
    <dbReference type="NCBI Taxonomy" id="1302235"/>
    <lineage>
        <taxon>Bacteria</taxon>
        <taxon>Bacillati</taxon>
        <taxon>Actinomycetota</taxon>
        <taxon>Actinomycetes</taxon>
        <taxon>Actinomycetales</taxon>
        <taxon>Actinomycetaceae</taxon>
        <taxon>Arcanobacterium</taxon>
    </lineage>
</organism>
<protein>
    <submittedName>
        <fullName evidence="2">Uncharacterized protein</fullName>
    </submittedName>
</protein>
<proteinExistence type="predicted"/>
<evidence type="ECO:0000313" key="2">
    <source>
        <dbReference type="EMBL" id="QRV02800.1"/>
    </source>
</evidence>
<evidence type="ECO:0000313" key="3">
    <source>
        <dbReference type="Proteomes" id="UP000602653"/>
    </source>
</evidence>
<keyword evidence="1" id="KW-0812">Transmembrane</keyword>
<dbReference type="EMBL" id="CP070228">
    <property type="protein sequence ID" value="QRV02800.1"/>
    <property type="molecule type" value="Genomic_DNA"/>
</dbReference>
<name>A0ABX7IIX1_9ACTO</name>
<feature type="transmembrane region" description="Helical" evidence="1">
    <location>
        <begin position="33"/>
        <end position="52"/>
    </location>
</feature>
<keyword evidence="1" id="KW-1133">Transmembrane helix</keyword>
<keyword evidence="1" id="KW-0472">Membrane</keyword>
<accession>A0ABX7IIX1</accession>
<gene>
    <name evidence="2" type="ORF">JTE88_03465</name>
</gene>
<keyword evidence="3" id="KW-1185">Reference proteome</keyword>
<sequence>MKLNENSQEKDVNTGTGLSEDELATLKAAQKKYFFLALIAGLILLVLGIIAGQNFAHSTSSEVEQGSSIAIEILGEQLC</sequence>
<dbReference type="Proteomes" id="UP000602653">
    <property type="component" value="Chromosome"/>
</dbReference>
<dbReference type="RefSeq" id="WP_204425405.1">
    <property type="nucleotide sequence ID" value="NZ_CP070228.1"/>
</dbReference>
<reference evidence="2 3" key="1">
    <citation type="submission" date="2021-02" db="EMBL/GenBank/DDBJ databases">
        <title>Complete Genome Sequence of Arcanobacterium phocisimile strain DSM 26142T from a harbour seal.</title>
        <authorList>
            <person name="Borowiak M."/>
            <person name="Alssahen M."/>
            <person name="Malorny B."/>
            <person name="Laemmler C."/>
            <person name="Siebert U."/>
            <person name="Ploetz M."/>
            <person name="Abdulmawjood A."/>
        </authorList>
    </citation>
    <scope>NUCLEOTIDE SEQUENCE [LARGE SCALE GENOMIC DNA]</scope>
    <source>
        <strain evidence="2 3">DSM 26142</strain>
    </source>
</reference>